<proteinExistence type="predicted"/>
<evidence type="ECO:0000313" key="2">
    <source>
        <dbReference type="Proteomes" id="UP001431963"/>
    </source>
</evidence>
<dbReference type="EMBL" id="JBALHR010000013">
    <property type="protein sequence ID" value="MEH7829863.1"/>
    <property type="molecule type" value="Genomic_DNA"/>
</dbReference>
<accession>A0ABU8BYT1</accession>
<evidence type="ECO:0000313" key="1">
    <source>
        <dbReference type="EMBL" id="MEH7829863.1"/>
    </source>
</evidence>
<sequence>MTEVNDTLSKFAAAMQDLLTDEAFRYANPGEQAITAQLCQLMATLFPEWNVNAEWNRRQTEAKMLAYGLDDQVEALRLIRPDIIVHRIGLPENLLVVEAKRVENRLDAQDRAKLLAMTNAAKGYGYLIGIRVVIDMQHGSVADLEVFTNGSSSAELTEFLEGRLQAHGVR</sequence>
<comment type="caution">
    <text evidence="1">The sequence shown here is derived from an EMBL/GenBank/DDBJ whole genome shotgun (WGS) entry which is preliminary data.</text>
</comment>
<gene>
    <name evidence="1" type="ORF">V6590_17065</name>
</gene>
<protein>
    <recommendedName>
        <fullName evidence="3">Type I restriction enzyme R protein N-terminal domain-containing protein</fullName>
    </recommendedName>
</protein>
<name>A0ABU8BYT1_9RHOB</name>
<evidence type="ECO:0008006" key="3">
    <source>
        <dbReference type="Google" id="ProtNLM"/>
    </source>
</evidence>
<dbReference type="RefSeq" id="WP_335424890.1">
    <property type="nucleotide sequence ID" value="NZ_JBALHR010000013.1"/>
</dbReference>
<reference evidence="1" key="1">
    <citation type="submission" date="2024-02" db="EMBL/GenBank/DDBJ databases">
        <title>Genome sequences of strain Gemmobacter sp. JM10B15.</title>
        <authorList>
            <person name="Zhang M."/>
        </authorList>
    </citation>
    <scope>NUCLEOTIDE SEQUENCE</scope>
    <source>
        <strain evidence="1">JM10B15</strain>
    </source>
</reference>
<dbReference type="Proteomes" id="UP001431963">
    <property type="component" value="Unassembled WGS sequence"/>
</dbReference>
<keyword evidence="2" id="KW-1185">Reference proteome</keyword>
<organism evidence="1 2">
    <name type="scientific">Gemmobacter denitrificans</name>
    <dbReference type="NCBI Taxonomy" id="3123040"/>
    <lineage>
        <taxon>Bacteria</taxon>
        <taxon>Pseudomonadati</taxon>
        <taxon>Pseudomonadota</taxon>
        <taxon>Alphaproteobacteria</taxon>
        <taxon>Rhodobacterales</taxon>
        <taxon>Paracoccaceae</taxon>
        <taxon>Gemmobacter</taxon>
    </lineage>
</organism>